<organism evidence="2 3">
    <name type="scientific">Halomarina rubra</name>
    <dbReference type="NCBI Taxonomy" id="2071873"/>
    <lineage>
        <taxon>Archaea</taxon>
        <taxon>Methanobacteriati</taxon>
        <taxon>Methanobacteriota</taxon>
        <taxon>Stenosarchaea group</taxon>
        <taxon>Halobacteria</taxon>
        <taxon>Halobacteriales</taxon>
        <taxon>Natronomonadaceae</taxon>
        <taxon>Halomarina</taxon>
    </lineage>
</organism>
<gene>
    <name evidence="2" type="ORF">ACFSBT_15310</name>
</gene>
<keyword evidence="1" id="KW-1133">Transmembrane helix</keyword>
<keyword evidence="3" id="KW-1185">Reference proteome</keyword>
<dbReference type="Proteomes" id="UP001597187">
    <property type="component" value="Unassembled WGS sequence"/>
</dbReference>
<sequence length="96" mass="9996">MEPGTDRRELEAAWRRLERRRRAGDRLAVATAAVLAGAVALLLGLAVPTRLCSQGAGYDGCVTSTPDPSVQVGLLVVGLVAVAVGVLALERVFLDA</sequence>
<feature type="transmembrane region" description="Helical" evidence="1">
    <location>
        <begin position="69"/>
        <end position="89"/>
    </location>
</feature>
<protein>
    <submittedName>
        <fullName evidence="2">Uncharacterized protein</fullName>
    </submittedName>
</protein>
<keyword evidence="1" id="KW-0472">Membrane</keyword>
<evidence type="ECO:0000313" key="2">
    <source>
        <dbReference type="EMBL" id="MFD1514647.1"/>
    </source>
</evidence>
<keyword evidence="1" id="KW-0812">Transmembrane</keyword>
<evidence type="ECO:0000313" key="3">
    <source>
        <dbReference type="Proteomes" id="UP001597187"/>
    </source>
</evidence>
<accession>A0ABD6AYI1</accession>
<dbReference type="EMBL" id="JBHUDC010000008">
    <property type="protein sequence ID" value="MFD1514647.1"/>
    <property type="molecule type" value="Genomic_DNA"/>
</dbReference>
<feature type="transmembrane region" description="Helical" evidence="1">
    <location>
        <begin position="27"/>
        <end position="49"/>
    </location>
</feature>
<comment type="caution">
    <text evidence="2">The sequence shown here is derived from an EMBL/GenBank/DDBJ whole genome shotgun (WGS) entry which is preliminary data.</text>
</comment>
<evidence type="ECO:0000256" key="1">
    <source>
        <dbReference type="SAM" id="Phobius"/>
    </source>
</evidence>
<dbReference type="AlphaFoldDB" id="A0ABD6AYI1"/>
<proteinExistence type="predicted"/>
<reference evidence="2 3" key="1">
    <citation type="journal article" date="2019" name="Int. J. Syst. Evol. Microbiol.">
        <title>The Global Catalogue of Microorganisms (GCM) 10K type strain sequencing project: providing services to taxonomists for standard genome sequencing and annotation.</title>
        <authorList>
            <consortium name="The Broad Institute Genomics Platform"/>
            <consortium name="The Broad Institute Genome Sequencing Center for Infectious Disease"/>
            <person name="Wu L."/>
            <person name="Ma J."/>
        </authorList>
    </citation>
    <scope>NUCLEOTIDE SEQUENCE [LARGE SCALE GENOMIC DNA]</scope>
    <source>
        <strain evidence="2 3">CGMCC 1.12563</strain>
    </source>
</reference>
<dbReference type="RefSeq" id="WP_250874589.1">
    <property type="nucleotide sequence ID" value="NZ_JALXFV010000008.1"/>
</dbReference>
<name>A0ABD6AYI1_9EURY</name>